<evidence type="ECO:0000313" key="2">
    <source>
        <dbReference type="Proteomes" id="UP000269774"/>
    </source>
</evidence>
<sequence>MDSANQTNRPLVYADGYSYTEIFQAPELPGTPASDRLISVFHAFFTADPDHVHDEPDVARFAETSKLSGNTV</sequence>
<name>A0A3M2HZ59_9GAMM</name>
<reference evidence="1 2" key="1">
    <citation type="submission" date="2018-10" db="EMBL/GenBank/DDBJ databases">
        <title>Pseudomonas zhaodongensis NEAU-ST5-21(T) genome.</title>
        <authorList>
            <person name="Peng J."/>
            <person name="Liu Z.-P."/>
        </authorList>
    </citation>
    <scope>NUCLEOTIDE SEQUENCE [LARGE SCALE GENOMIC DNA]</scope>
    <source>
        <strain evidence="1 2">NEAU-ST5-21</strain>
    </source>
</reference>
<dbReference type="AlphaFoldDB" id="A0A3M2HZ59"/>
<comment type="caution">
    <text evidence="1">The sequence shown here is derived from an EMBL/GenBank/DDBJ whole genome shotgun (WGS) entry which is preliminary data.</text>
</comment>
<dbReference type="OrthoDB" id="6941840at2"/>
<evidence type="ECO:0000313" key="1">
    <source>
        <dbReference type="EMBL" id="RMH92212.1"/>
    </source>
</evidence>
<dbReference type="EMBL" id="RFFM01000001">
    <property type="protein sequence ID" value="RMH92212.1"/>
    <property type="molecule type" value="Genomic_DNA"/>
</dbReference>
<keyword evidence="2" id="KW-1185">Reference proteome</keyword>
<gene>
    <name evidence="1" type="ORF">EA797_05700</name>
</gene>
<dbReference type="Proteomes" id="UP000269774">
    <property type="component" value="Unassembled WGS sequence"/>
</dbReference>
<proteinExistence type="predicted"/>
<organism evidence="1 2">
    <name type="scientific">Stutzerimonas zhaodongensis</name>
    <dbReference type="NCBI Taxonomy" id="1176257"/>
    <lineage>
        <taxon>Bacteria</taxon>
        <taxon>Pseudomonadati</taxon>
        <taxon>Pseudomonadota</taxon>
        <taxon>Gammaproteobacteria</taxon>
        <taxon>Pseudomonadales</taxon>
        <taxon>Pseudomonadaceae</taxon>
        <taxon>Stutzerimonas</taxon>
    </lineage>
</organism>
<protein>
    <submittedName>
        <fullName evidence="1">Uncharacterized protein</fullName>
    </submittedName>
</protein>
<accession>A0A3M2HZ59</accession>
<dbReference type="RefSeq" id="WP_122164161.1">
    <property type="nucleotide sequence ID" value="NZ_CP180504.1"/>
</dbReference>